<evidence type="ECO:0000256" key="6">
    <source>
        <dbReference type="ARBA" id="ARBA00034754"/>
    </source>
</evidence>
<proteinExistence type="inferred from homology"/>
<evidence type="ECO:0000256" key="5">
    <source>
        <dbReference type="ARBA" id="ARBA00022932"/>
    </source>
</evidence>
<keyword evidence="5" id="KW-0239">DNA-directed DNA polymerase</keyword>
<accession>A0A1L3ZWT1</accession>
<evidence type="ECO:0000256" key="7">
    <source>
        <dbReference type="ARBA" id="ARBA00049244"/>
    </source>
</evidence>
<keyword evidence="2" id="KW-0808">Transferase</keyword>
<dbReference type="NCBIfam" id="TIGR01128">
    <property type="entry name" value="holA"/>
    <property type="match status" value="1"/>
</dbReference>
<gene>
    <name evidence="8" type="ORF">BSL82_12900</name>
</gene>
<dbReference type="InterPro" id="IPR008921">
    <property type="entry name" value="DNA_pol3_clamp-load_cplx_C"/>
</dbReference>
<dbReference type="KEGG" id="sphj:BSL82_12900"/>
<dbReference type="EMBL" id="CP018221">
    <property type="protein sequence ID" value="API60092.1"/>
    <property type="molecule type" value="Genomic_DNA"/>
</dbReference>
<evidence type="ECO:0000313" key="8">
    <source>
        <dbReference type="EMBL" id="API60092.1"/>
    </source>
</evidence>
<dbReference type="Gene3D" id="1.20.272.10">
    <property type="match status" value="1"/>
</dbReference>
<evidence type="ECO:0000256" key="4">
    <source>
        <dbReference type="ARBA" id="ARBA00022705"/>
    </source>
</evidence>
<dbReference type="SUPFAM" id="SSF48019">
    <property type="entry name" value="post-AAA+ oligomerization domain-like"/>
    <property type="match status" value="1"/>
</dbReference>
<organism evidence="8 9">
    <name type="scientific">Tardibacter chloracetimidivorans</name>
    <dbReference type="NCBI Taxonomy" id="1921510"/>
    <lineage>
        <taxon>Bacteria</taxon>
        <taxon>Pseudomonadati</taxon>
        <taxon>Pseudomonadota</taxon>
        <taxon>Alphaproteobacteria</taxon>
        <taxon>Sphingomonadales</taxon>
        <taxon>Sphingomonadaceae</taxon>
        <taxon>Tardibacter</taxon>
    </lineage>
</organism>
<keyword evidence="4" id="KW-0235">DNA replication</keyword>
<sequence length="341" mass="35399">MKAGRAEIARAVDKPDPALRLLLLHGPDEAGSRALGARYEKALGADHEHIDIAPAELKSDPARLADEAAATSMFGAASLIRVTNIGDESVDAVSALLESAAAGNPVLAYAGALRKDSKLLKLVEGSPLALHFASYPLEGRDAETEAQALLKAEGLRASRDAIRALTDAAAGDRAILAGEIAKLALYLDASPEHPKSVEPPVVTALVSGHSESDLGALVNAVLGGQPGEAERQIANAALDGIAGIPLIRGGLRRLHLLAELRAEVETGQSVESAIAAKGKSVFWKDRSALSGQLTRWRGPALARAISALNDAERRIKQSGSAGDILAAETLIALSRHAARGR</sequence>
<evidence type="ECO:0000256" key="3">
    <source>
        <dbReference type="ARBA" id="ARBA00022695"/>
    </source>
</evidence>
<dbReference type="GO" id="GO:0003887">
    <property type="term" value="F:DNA-directed DNA polymerase activity"/>
    <property type="evidence" value="ECO:0007669"/>
    <property type="project" value="UniProtKB-KW"/>
</dbReference>
<comment type="catalytic activity">
    <reaction evidence="7">
        <text>DNA(n) + a 2'-deoxyribonucleoside 5'-triphosphate = DNA(n+1) + diphosphate</text>
        <dbReference type="Rhea" id="RHEA:22508"/>
        <dbReference type="Rhea" id="RHEA-COMP:17339"/>
        <dbReference type="Rhea" id="RHEA-COMP:17340"/>
        <dbReference type="ChEBI" id="CHEBI:33019"/>
        <dbReference type="ChEBI" id="CHEBI:61560"/>
        <dbReference type="ChEBI" id="CHEBI:173112"/>
        <dbReference type="EC" id="2.7.7.7"/>
    </reaction>
</comment>
<dbReference type="InterPro" id="IPR005790">
    <property type="entry name" value="DNA_polIII_delta"/>
</dbReference>
<keyword evidence="9" id="KW-1185">Reference proteome</keyword>
<reference evidence="9" key="1">
    <citation type="submission" date="2016-11" db="EMBL/GenBank/DDBJ databases">
        <title>Complete Genome Sequence of alachlor-degrading Sphingomonas sp. strain JJ-A5.</title>
        <authorList>
            <person name="Lee H."/>
            <person name="Ka J.-O."/>
        </authorList>
    </citation>
    <scope>NUCLEOTIDE SEQUENCE [LARGE SCALE GENOMIC DNA]</scope>
    <source>
        <strain evidence="9">JJ-A5</strain>
    </source>
</reference>
<dbReference type="EC" id="2.7.7.7" evidence="1"/>
<evidence type="ECO:0000256" key="2">
    <source>
        <dbReference type="ARBA" id="ARBA00022679"/>
    </source>
</evidence>
<evidence type="ECO:0000313" key="9">
    <source>
        <dbReference type="Proteomes" id="UP000182063"/>
    </source>
</evidence>
<name>A0A1L3ZWT1_9SPHN</name>
<dbReference type="GO" id="GO:0003677">
    <property type="term" value="F:DNA binding"/>
    <property type="evidence" value="ECO:0007669"/>
    <property type="project" value="InterPro"/>
</dbReference>
<keyword evidence="3" id="KW-0548">Nucleotidyltransferase</keyword>
<dbReference type="OrthoDB" id="9804983at2"/>
<dbReference type="PANTHER" id="PTHR34388">
    <property type="entry name" value="DNA POLYMERASE III SUBUNIT DELTA"/>
    <property type="match status" value="1"/>
</dbReference>
<protein>
    <recommendedName>
        <fullName evidence="1">DNA-directed DNA polymerase</fullName>
        <ecNumber evidence="1">2.7.7.7</ecNumber>
    </recommendedName>
</protein>
<dbReference type="PANTHER" id="PTHR34388:SF1">
    <property type="entry name" value="DNA POLYMERASE III SUBUNIT DELTA"/>
    <property type="match status" value="1"/>
</dbReference>
<comment type="similarity">
    <text evidence="6">Belongs to the DNA polymerase HolA subunit family.</text>
</comment>
<dbReference type="GO" id="GO:0006261">
    <property type="term" value="P:DNA-templated DNA replication"/>
    <property type="evidence" value="ECO:0007669"/>
    <property type="project" value="TreeGrafter"/>
</dbReference>
<dbReference type="RefSeq" id="WP_072597877.1">
    <property type="nucleotide sequence ID" value="NZ_CP018221.1"/>
</dbReference>
<dbReference type="GO" id="GO:0009360">
    <property type="term" value="C:DNA polymerase III complex"/>
    <property type="evidence" value="ECO:0007669"/>
    <property type="project" value="TreeGrafter"/>
</dbReference>
<dbReference type="AlphaFoldDB" id="A0A1L3ZWT1"/>
<dbReference type="Proteomes" id="UP000182063">
    <property type="component" value="Chromosome"/>
</dbReference>
<evidence type="ECO:0000256" key="1">
    <source>
        <dbReference type="ARBA" id="ARBA00012417"/>
    </source>
</evidence>
<dbReference type="STRING" id="1921510.BSL82_12900"/>